<dbReference type="EMBL" id="JAINUF010000017">
    <property type="protein sequence ID" value="KAJ8338983.1"/>
    <property type="molecule type" value="Genomic_DNA"/>
</dbReference>
<gene>
    <name evidence="2" type="ORF">SKAU_G00357690</name>
</gene>
<accession>A0A9Q1IEM7</accession>
<comment type="caution">
    <text evidence="2">The sequence shown here is derived from an EMBL/GenBank/DDBJ whole genome shotgun (WGS) entry which is preliminary data.</text>
</comment>
<name>A0A9Q1IEM7_SYNKA</name>
<organism evidence="2 3">
    <name type="scientific">Synaphobranchus kaupii</name>
    <name type="common">Kaup's arrowtooth eel</name>
    <dbReference type="NCBI Taxonomy" id="118154"/>
    <lineage>
        <taxon>Eukaryota</taxon>
        <taxon>Metazoa</taxon>
        <taxon>Chordata</taxon>
        <taxon>Craniata</taxon>
        <taxon>Vertebrata</taxon>
        <taxon>Euteleostomi</taxon>
        <taxon>Actinopterygii</taxon>
        <taxon>Neopterygii</taxon>
        <taxon>Teleostei</taxon>
        <taxon>Anguilliformes</taxon>
        <taxon>Synaphobranchidae</taxon>
        <taxon>Synaphobranchus</taxon>
    </lineage>
</organism>
<evidence type="ECO:0000313" key="2">
    <source>
        <dbReference type="EMBL" id="KAJ8338983.1"/>
    </source>
</evidence>
<sequence length="257" mass="28818">MSAGTSGRPAARAMLMRLSRYAAHSSGRIYVASFESSNSRTYLFQYDPSHPHISGWTQFASNQRRSKKSLNKCARINVRAPDASDRESSCFIFVLIPHERLKILYNRFSHQPPMLSFAQGQDGKRSHTPPSKPKLFGTAPNVSTCAAEKIMTRPAAQPLSLLLGRGCSALLHRTAGRLWGVWDKATLPEKRKKKNQQDYVRRDLQSEANTLHGTRSAGLVRLKFGEPRKLSSESAVLELNSLTSFHLLRARERCIPD</sequence>
<feature type="region of interest" description="Disordered" evidence="1">
    <location>
        <begin position="118"/>
        <end position="138"/>
    </location>
</feature>
<dbReference type="Proteomes" id="UP001152622">
    <property type="component" value="Chromosome 17"/>
</dbReference>
<keyword evidence="3" id="KW-1185">Reference proteome</keyword>
<proteinExistence type="predicted"/>
<reference evidence="2" key="1">
    <citation type="journal article" date="2023" name="Science">
        <title>Genome structures resolve the early diversification of teleost fishes.</title>
        <authorList>
            <person name="Parey E."/>
            <person name="Louis A."/>
            <person name="Montfort J."/>
            <person name="Bouchez O."/>
            <person name="Roques C."/>
            <person name="Iampietro C."/>
            <person name="Lluch J."/>
            <person name="Castinel A."/>
            <person name="Donnadieu C."/>
            <person name="Desvignes T."/>
            <person name="Floi Bucao C."/>
            <person name="Jouanno E."/>
            <person name="Wen M."/>
            <person name="Mejri S."/>
            <person name="Dirks R."/>
            <person name="Jansen H."/>
            <person name="Henkel C."/>
            <person name="Chen W.J."/>
            <person name="Zahm M."/>
            <person name="Cabau C."/>
            <person name="Klopp C."/>
            <person name="Thompson A.W."/>
            <person name="Robinson-Rechavi M."/>
            <person name="Braasch I."/>
            <person name="Lecointre G."/>
            <person name="Bobe J."/>
            <person name="Postlethwait J.H."/>
            <person name="Berthelot C."/>
            <person name="Roest Crollius H."/>
            <person name="Guiguen Y."/>
        </authorList>
    </citation>
    <scope>NUCLEOTIDE SEQUENCE</scope>
    <source>
        <strain evidence="2">WJC10195</strain>
    </source>
</reference>
<protein>
    <submittedName>
        <fullName evidence="2">Uncharacterized protein</fullName>
    </submittedName>
</protein>
<evidence type="ECO:0000313" key="3">
    <source>
        <dbReference type="Proteomes" id="UP001152622"/>
    </source>
</evidence>
<evidence type="ECO:0000256" key="1">
    <source>
        <dbReference type="SAM" id="MobiDB-lite"/>
    </source>
</evidence>
<dbReference type="AlphaFoldDB" id="A0A9Q1IEM7"/>